<keyword evidence="7" id="KW-0834">Unfolded protein response</keyword>
<organism evidence="12 13">
    <name type="scientific">Lasius niger</name>
    <name type="common">Black garden ant</name>
    <dbReference type="NCBI Taxonomy" id="67767"/>
    <lineage>
        <taxon>Eukaryota</taxon>
        <taxon>Metazoa</taxon>
        <taxon>Ecdysozoa</taxon>
        <taxon>Arthropoda</taxon>
        <taxon>Hexapoda</taxon>
        <taxon>Insecta</taxon>
        <taxon>Pterygota</taxon>
        <taxon>Neoptera</taxon>
        <taxon>Endopterygota</taxon>
        <taxon>Hymenoptera</taxon>
        <taxon>Apocrita</taxon>
        <taxon>Aculeata</taxon>
        <taxon>Formicoidea</taxon>
        <taxon>Formicidae</taxon>
        <taxon>Formicinae</taxon>
        <taxon>Lasius</taxon>
        <taxon>Lasius</taxon>
    </lineage>
</organism>
<keyword evidence="12" id="KW-0396">Initiation factor</keyword>
<reference evidence="12 13" key="1">
    <citation type="submission" date="2015-04" db="EMBL/GenBank/DDBJ databases">
        <title>Lasius niger genome sequencing.</title>
        <authorList>
            <person name="Konorov E.A."/>
            <person name="Nikitin M.A."/>
            <person name="Kirill M.V."/>
            <person name="Chang P."/>
        </authorList>
    </citation>
    <scope>NUCLEOTIDE SEQUENCE [LARGE SCALE GENOMIC DNA]</scope>
    <source>
        <tissue evidence="12">Whole</tissue>
    </source>
</reference>
<dbReference type="PANTHER" id="PTHR11042">
    <property type="entry name" value="EUKARYOTIC TRANSLATION INITIATION FACTOR 2-ALPHA KINASE EIF2-ALPHA KINASE -RELATED"/>
    <property type="match status" value="1"/>
</dbReference>
<dbReference type="GO" id="GO:0012505">
    <property type="term" value="C:endomembrane system"/>
    <property type="evidence" value="ECO:0007669"/>
    <property type="project" value="UniProtKB-SubCell"/>
</dbReference>
<evidence type="ECO:0000259" key="11">
    <source>
        <dbReference type="PROSITE" id="PS50011"/>
    </source>
</evidence>
<evidence type="ECO:0000256" key="6">
    <source>
        <dbReference type="ARBA" id="ARBA00023180"/>
    </source>
</evidence>
<dbReference type="InterPro" id="IPR017441">
    <property type="entry name" value="Protein_kinase_ATP_BS"/>
</dbReference>
<keyword evidence="13" id="KW-1185">Reference proteome</keyword>
<protein>
    <recommendedName>
        <fullName evidence="8">PRKR-like endoplasmic reticulum kinase</fullName>
    </recommendedName>
</protein>
<keyword evidence="1" id="KW-0808">Transferase</keyword>
<dbReference type="EMBL" id="LBMM01000096">
    <property type="protein sequence ID" value="KMR04981.1"/>
    <property type="molecule type" value="Genomic_DNA"/>
</dbReference>
<dbReference type="InterPro" id="IPR050339">
    <property type="entry name" value="CC_SR_Kinase"/>
</dbReference>
<name>A0A0J7L9Y0_LASNI</name>
<gene>
    <name evidence="12" type="ORF">RF55_309</name>
</gene>
<evidence type="ECO:0000256" key="10">
    <source>
        <dbReference type="PROSITE-ProRule" id="PRU10141"/>
    </source>
</evidence>
<sequence length="804" mass="91521">MGRYLHLMLLNNNGQWVRLIPSLNGGLYKFDGETLEPVPISADQLLYSSFRYSDDLVFSGGKELHSYGVSASTGRILYECSVTGCKNNTDREGHLEYDVLIIQRFQQTVRAIEARTGNERWNFSVGQHNLMLIPHANDCSTTLDIEIKVVISEGLIWAINKSNPTVKLWQHQFHVPIVSIWREDTSKTFINQGSLEQINLFNNSQWVWKSAYNTNPSLYLGMHERQLYVQENSDLNSLNLSPNYVQYKKYSWQPHPADVTALTSTLPNKNNNEVSVETSEAHITTALSVLYNSEYINEQLIENEQCNIKNNIKNNIKDNIMNNINISMKEYITEEETNTPVQIIVSLWYWWKEVLIISITTAILLNFVLTQHFLNPTTVATKDAIFPPLIVERHIETKRNDSTNDGGENVSNFKSRYLTDFEPVDCLGKGGYGVVFEAKNKIDDCNYAIKRIALPNSLDSRERVMREVKALAKLDHHNIVRYFNAWLECPPSGWQEEHDQQWINKLKLSSSAFPSEVTQTETKPNDSVCINVSQTNPSSVDSACEAFELNNVDMNDDSFVVFEMSNEKQYDNDAVCINACSTDSSDLSFSSNKAEKELSNINDTNHSESIVFEETDNNIVPSNIFFAYDDKIKIGDFGLVTAITESHDGARTPSAENENVTLKNSIHTACVGTHLYMSPEQMNGQMYNYKVDIYSLGIIFFELLKPFFTDMERIVALSNLKNSIFPKDFAENYSAEYNLLNMMLDKDPAKRPTTLGIKARPPLQSYEIAGFNMEDSKWHFELPQLIRNFSVTSSSNSESSENTI</sequence>
<dbReference type="InterPro" id="IPR011009">
    <property type="entry name" value="Kinase-like_dom_sf"/>
</dbReference>
<keyword evidence="4 10" id="KW-0067">ATP-binding</keyword>
<dbReference type="STRING" id="67767.A0A0J7L9Y0"/>
<dbReference type="OrthoDB" id="341578at2759"/>
<keyword evidence="3 12" id="KW-0418">Kinase</keyword>
<evidence type="ECO:0000256" key="5">
    <source>
        <dbReference type="ARBA" id="ARBA00022845"/>
    </source>
</evidence>
<evidence type="ECO:0000256" key="1">
    <source>
        <dbReference type="ARBA" id="ARBA00022679"/>
    </source>
</evidence>
<evidence type="ECO:0000256" key="3">
    <source>
        <dbReference type="ARBA" id="ARBA00022777"/>
    </source>
</evidence>
<keyword evidence="6" id="KW-0325">Glycoprotein</keyword>
<keyword evidence="12" id="KW-0648">Protein biosynthesis</keyword>
<feature type="binding site" evidence="10">
    <location>
        <position position="450"/>
    </location>
    <ligand>
        <name>ATP</name>
        <dbReference type="ChEBI" id="CHEBI:30616"/>
    </ligand>
</feature>
<dbReference type="GO" id="GO:0003743">
    <property type="term" value="F:translation initiation factor activity"/>
    <property type="evidence" value="ECO:0007669"/>
    <property type="project" value="UniProtKB-KW"/>
</dbReference>
<dbReference type="InterPro" id="IPR000719">
    <property type="entry name" value="Prot_kinase_dom"/>
</dbReference>
<keyword evidence="2 10" id="KW-0547">Nucleotide-binding</keyword>
<evidence type="ECO:0000256" key="2">
    <source>
        <dbReference type="ARBA" id="ARBA00022741"/>
    </source>
</evidence>
<dbReference type="Pfam" id="PF00069">
    <property type="entry name" value="Pkinase"/>
    <property type="match status" value="2"/>
</dbReference>
<evidence type="ECO:0000256" key="9">
    <source>
        <dbReference type="ARBA" id="ARBA00046288"/>
    </source>
</evidence>
<keyword evidence="5" id="KW-0810">Translation regulation</keyword>
<dbReference type="FunFam" id="3.30.200.20:FF:000193">
    <property type="entry name" value="Eukaryotic translation initiation factor 2-alpha kinase 3"/>
    <property type="match status" value="1"/>
</dbReference>
<dbReference type="GO" id="GO:0005737">
    <property type="term" value="C:cytoplasm"/>
    <property type="evidence" value="ECO:0007669"/>
    <property type="project" value="TreeGrafter"/>
</dbReference>
<dbReference type="PROSITE" id="PS50011">
    <property type="entry name" value="PROTEIN_KINASE_DOM"/>
    <property type="match status" value="1"/>
</dbReference>
<accession>A0A0J7L9Y0</accession>
<dbReference type="GO" id="GO:0006986">
    <property type="term" value="P:response to unfolded protein"/>
    <property type="evidence" value="ECO:0007669"/>
    <property type="project" value="UniProtKB-KW"/>
</dbReference>
<dbReference type="InterPro" id="IPR011047">
    <property type="entry name" value="Quinoprotein_ADH-like_sf"/>
</dbReference>
<dbReference type="GO" id="GO:0005634">
    <property type="term" value="C:nucleus"/>
    <property type="evidence" value="ECO:0007669"/>
    <property type="project" value="TreeGrafter"/>
</dbReference>
<comment type="subcellular location">
    <subcellularLocation>
        <location evidence="9">Endomembrane system</location>
        <topology evidence="9">Single-pass type I membrane protein</topology>
    </subcellularLocation>
</comment>
<feature type="domain" description="Protein kinase" evidence="11">
    <location>
        <begin position="421"/>
        <end position="763"/>
    </location>
</feature>
<comment type="caution">
    <text evidence="12">The sequence shown here is derived from an EMBL/GenBank/DDBJ whole genome shotgun (WGS) entry which is preliminary data.</text>
</comment>
<dbReference type="GO" id="GO:0005524">
    <property type="term" value="F:ATP binding"/>
    <property type="evidence" value="ECO:0007669"/>
    <property type="project" value="UniProtKB-UniRule"/>
</dbReference>
<dbReference type="InterPro" id="IPR015943">
    <property type="entry name" value="WD40/YVTN_repeat-like_dom_sf"/>
</dbReference>
<evidence type="ECO:0000256" key="8">
    <source>
        <dbReference type="ARBA" id="ARBA00041500"/>
    </source>
</evidence>
<dbReference type="PaxDb" id="67767-A0A0J7L9Y0"/>
<dbReference type="SUPFAM" id="SSF56112">
    <property type="entry name" value="Protein kinase-like (PK-like)"/>
    <property type="match status" value="1"/>
</dbReference>
<dbReference type="PANTHER" id="PTHR11042:SF91">
    <property type="entry name" value="EUKARYOTIC TRANSLATION INITIATION FACTOR 2-ALPHA KINASE"/>
    <property type="match status" value="1"/>
</dbReference>
<dbReference type="Gene3D" id="1.10.510.10">
    <property type="entry name" value="Transferase(Phosphotransferase) domain 1"/>
    <property type="match status" value="1"/>
</dbReference>
<proteinExistence type="predicted"/>
<dbReference type="PROSITE" id="PS00107">
    <property type="entry name" value="PROTEIN_KINASE_ATP"/>
    <property type="match status" value="1"/>
</dbReference>
<dbReference type="Proteomes" id="UP000036403">
    <property type="component" value="Unassembled WGS sequence"/>
</dbReference>
<evidence type="ECO:0000313" key="12">
    <source>
        <dbReference type="EMBL" id="KMR04981.1"/>
    </source>
</evidence>
<evidence type="ECO:0000256" key="7">
    <source>
        <dbReference type="ARBA" id="ARBA00023230"/>
    </source>
</evidence>
<dbReference type="AlphaFoldDB" id="A0A0J7L9Y0"/>
<evidence type="ECO:0000313" key="13">
    <source>
        <dbReference type="Proteomes" id="UP000036403"/>
    </source>
</evidence>
<dbReference type="GO" id="GO:0004694">
    <property type="term" value="F:eukaryotic translation initiation factor 2alpha kinase activity"/>
    <property type="evidence" value="ECO:0007669"/>
    <property type="project" value="TreeGrafter"/>
</dbReference>
<dbReference type="Gene3D" id="2.130.10.10">
    <property type="entry name" value="YVTN repeat-like/Quinoprotein amine dehydrogenase"/>
    <property type="match status" value="1"/>
</dbReference>
<dbReference type="Gene3D" id="3.30.200.20">
    <property type="entry name" value="Phosphorylase Kinase, domain 1"/>
    <property type="match status" value="1"/>
</dbReference>
<dbReference type="SUPFAM" id="SSF50998">
    <property type="entry name" value="Quinoprotein alcohol dehydrogenase-like"/>
    <property type="match status" value="1"/>
</dbReference>
<evidence type="ECO:0000256" key="4">
    <source>
        <dbReference type="ARBA" id="ARBA00022840"/>
    </source>
</evidence>